<reference evidence="1 2" key="1">
    <citation type="submission" date="2014-08" db="EMBL/GenBank/DDBJ databases">
        <authorList>
            <person name="den Bakker H.C."/>
        </authorList>
    </citation>
    <scope>NUCLEOTIDE SEQUENCE [LARGE SCALE GENOMIC DNA]</scope>
    <source>
        <strain evidence="1 2">DSM 18334</strain>
    </source>
</reference>
<dbReference type="OrthoDB" id="2655672at2"/>
<evidence type="ECO:0000313" key="1">
    <source>
        <dbReference type="EMBL" id="KGE20283.1"/>
    </source>
</evidence>
<dbReference type="RefSeq" id="WP_036652389.1">
    <property type="nucleotide sequence ID" value="NZ_JQCR01000002.1"/>
</dbReference>
<accession>A0A098ME02</accession>
<protein>
    <submittedName>
        <fullName evidence="1">Uncharacterized protein</fullName>
    </submittedName>
</protein>
<reference evidence="1 2" key="2">
    <citation type="submission" date="2014-10" db="EMBL/GenBank/DDBJ databases">
        <title>Comparative genomics of the Paenibacillus odorifer group.</title>
        <authorList>
            <person name="Tsai Y.-C."/>
            <person name="Martin N."/>
            <person name="Korlach J."/>
            <person name="Wiedmann M."/>
        </authorList>
    </citation>
    <scope>NUCLEOTIDE SEQUENCE [LARGE SCALE GENOMIC DNA]</scope>
    <source>
        <strain evidence="1 2">DSM 18334</strain>
    </source>
</reference>
<evidence type="ECO:0000313" key="2">
    <source>
        <dbReference type="Proteomes" id="UP000029734"/>
    </source>
</evidence>
<gene>
    <name evidence="1" type="ORF">PWYN_13775</name>
</gene>
<dbReference type="eggNOG" id="ENOG5033ASA">
    <property type="taxonomic scope" value="Bacteria"/>
</dbReference>
<proteinExistence type="predicted"/>
<sequence>MAAYEEFAKEQQAIDQLLFKGYTIAGIQEDLDGATVKFVMGEPTKGVVYLQLLTADARKYVTTLLFSMNS</sequence>
<keyword evidence="2" id="KW-1185">Reference proteome</keyword>
<name>A0A098ME02_9BACL</name>
<organism evidence="1 2">
    <name type="scientific">Paenibacillus wynnii</name>
    <dbReference type="NCBI Taxonomy" id="268407"/>
    <lineage>
        <taxon>Bacteria</taxon>
        <taxon>Bacillati</taxon>
        <taxon>Bacillota</taxon>
        <taxon>Bacilli</taxon>
        <taxon>Bacillales</taxon>
        <taxon>Paenibacillaceae</taxon>
        <taxon>Paenibacillus</taxon>
    </lineage>
</organism>
<comment type="caution">
    <text evidence="1">The sequence shown here is derived from an EMBL/GenBank/DDBJ whole genome shotgun (WGS) entry which is preliminary data.</text>
</comment>
<dbReference type="Proteomes" id="UP000029734">
    <property type="component" value="Unassembled WGS sequence"/>
</dbReference>
<dbReference type="STRING" id="268407.PWYN_13775"/>
<dbReference type="EMBL" id="JQCR01000002">
    <property type="protein sequence ID" value="KGE20283.1"/>
    <property type="molecule type" value="Genomic_DNA"/>
</dbReference>
<dbReference type="AlphaFoldDB" id="A0A098ME02"/>